<dbReference type="Proteomes" id="UP001634007">
    <property type="component" value="Unassembled WGS sequence"/>
</dbReference>
<dbReference type="PANTHER" id="PTHR33265:SF6">
    <property type="entry name" value="OS01G0930500 PROTEIN"/>
    <property type="match status" value="1"/>
</dbReference>
<dbReference type="Pfam" id="PF05553">
    <property type="entry name" value="DUF761"/>
    <property type="match status" value="1"/>
</dbReference>
<dbReference type="AlphaFoldDB" id="A0ABD3K050"/>
<organism evidence="1 2">
    <name type="scientific">Eucalyptus globulus</name>
    <name type="common">Tasmanian blue gum</name>
    <dbReference type="NCBI Taxonomy" id="34317"/>
    <lineage>
        <taxon>Eukaryota</taxon>
        <taxon>Viridiplantae</taxon>
        <taxon>Streptophyta</taxon>
        <taxon>Embryophyta</taxon>
        <taxon>Tracheophyta</taxon>
        <taxon>Spermatophyta</taxon>
        <taxon>Magnoliopsida</taxon>
        <taxon>eudicotyledons</taxon>
        <taxon>Gunneridae</taxon>
        <taxon>Pentapetalae</taxon>
        <taxon>rosids</taxon>
        <taxon>malvids</taxon>
        <taxon>Myrtales</taxon>
        <taxon>Myrtaceae</taxon>
        <taxon>Myrtoideae</taxon>
        <taxon>Eucalypteae</taxon>
        <taxon>Eucalyptus</taxon>
    </lineage>
</organism>
<keyword evidence="2" id="KW-1185">Reference proteome</keyword>
<evidence type="ECO:0000313" key="1">
    <source>
        <dbReference type="EMBL" id="KAL3731062.1"/>
    </source>
</evidence>
<protein>
    <submittedName>
        <fullName evidence="1">Uncharacterized protein</fullName>
    </submittedName>
</protein>
<name>A0ABD3K050_EUCGL</name>
<dbReference type="InterPro" id="IPR008480">
    <property type="entry name" value="DUF761_pln"/>
</dbReference>
<evidence type="ECO:0000313" key="2">
    <source>
        <dbReference type="Proteomes" id="UP001634007"/>
    </source>
</evidence>
<comment type="caution">
    <text evidence="1">The sequence shown here is derived from an EMBL/GenBank/DDBJ whole genome shotgun (WGS) entry which is preliminary data.</text>
</comment>
<sequence length="170" mass="19734">MSKRNFISDMINRARDRKLMKELLKNLSFNHYNHSTKMRQVGLKGYEYEFSCSNSPDQLIVHSAKNKSQRFPCMRLPEVIEDFVEDEPTADYTFSIQMERCGPFFPPSSRVVSNYPSDDDGDGKNGQVDHKAEEFIPKFHDQLRKQEVHARSALMVQVQHPASSFHGFCK</sequence>
<accession>A0ABD3K050</accession>
<gene>
    <name evidence="1" type="ORF">ACJRO7_028001</name>
</gene>
<proteinExistence type="predicted"/>
<dbReference type="PANTHER" id="PTHR33265">
    <property type="entry name" value="AVR9/CF-9 RAPIDLY ELICITED PROTEIN-RELATED"/>
    <property type="match status" value="1"/>
</dbReference>
<reference evidence="1 2" key="1">
    <citation type="submission" date="2024-11" db="EMBL/GenBank/DDBJ databases">
        <title>Chromosome-level genome assembly of Eucalyptus globulus Labill. provides insights into its genome evolution.</title>
        <authorList>
            <person name="Li X."/>
        </authorList>
    </citation>
    <scope>NUCLEOTIDE SEQUENCE [LARGE SCALE GENOMIC DNA]</scope>
    <source>
        <strain evidence="1">CL2024</strain>
        <tissue evidence="1">Fresh tender leaves</tissue>
    </source>
</reference>
<dbReference type="EMBL" id="JBJKBG010000007">
    <property type="protein sequence ID" value="KAL3731062.1"/>
    <property type="molecule type" value="Genomic_DNA"/>
</dbReference>